<dbReference type="Proteomes" id="UP001305414">
    <property type="component" value="Unassembled WGS sequence"/>
</dbReference>
<dbReference type="EC" id="2.4.2.17" evidence="5"/>
<evidence type="ECO:0000259" key="15">
    <source>
        <dbReference type="Pfam" id="PF08029"/>
    </source>
</evidence>
<dbReference type="Pfam" id="PF01634">
    <property type="entry name" value="HisG"/>
    <property type="match status" value="1"/>
</dbReference>
<evidence type="ECO:0000256" key="4">
    <source>
        <dbReference type="ARBA" id="ARBA00009372"/>
    </source>
</evidence>
<dbReference type="EMBL" id="JAWHQM010000007">
    <property type="protein sequence ID" value="KAK5628090.1"/>
    <property type="molecule type" value="Genomic_DNA"/>
</dbReference>
<dbReference type="GO" id="GO:0003879">
    <property type="term" value="F:ATP phosphoribosyltransferase activity"/>
    <property type="evidence" value="ECO:0007669"/>
    <property type="project" value="UniProtKB-EC"/>
</dbReference>
<dbReference type="Pfam" id="PF08029">
    <property type="entry name" value="HisG_C"/>
    <property type="match status" value="1"/>
</dbReference>
<dbReference type="InterPro" id="IPR011322">
    <property type="entry name" value="N-reg_PII-like_a/b"/>
</dbReference>
<dbReference type="InterPro" id="IPR018198">
    <property type="entry name" value="ATP_PRibTrfase_CS"/>
</dbReference>
<dbReference type="HAMAP" id="MF_00079">
    <property type="entry name" value="HisG_Long"/>
    <property type="match status" value="1"/>
</dbReference>
<dbReference type="GO" id="GO:0005524">
    <property type="term" value="F:ATP binding"/>
    <property type="evidence" value="ECO:0007669"/>
    <property type="project" value="UniProtKB-KW"/>
</dbReference>
<keyword evidence="13" id="KW-0368">Histidine biosynthesis</keyword>
<dbReference type="SUPFAM" id="SSF53850">
    <property type="entry name" value="Periplasmic binding protein-like II"/>
    <property type="match status" value="1"/>
</dbReference>
<feature type="domain" description="ATP phosphoribosyltransferase catalytic" evidence="14">
    <location>
        <begin position="91"/>
        <end position="290"/>
    </location>
</feature>
<evidence type="ECO:0000259" key="14">
    <source>
        <dbReference type="Pfam" id="PF01634"/>
    </source>
</evidence>
<dbReference type="FunFam" id="3.30.70.120:FF:000003">
    <property type="entry name" value="ATP phosphoribosyltransferase"/>
    <property type="match status" value="1"/>
</dbReference>
<proteinExistence type="inferred from homology"/>
<reference evidence="16 17" key="1">
    <citation type="submission" date="2023-10" db="EMBL/GenBank/DDBJ databases">
        <title>Draft genome sequence of Xylaria bambusicola isolate GMP-LS, the root and basal stem rot pathogen of sugarcane in Indonesia.</title>
        <authorList>
            <person name="Selvaraj P."/>
            <person name="Muralishankar V."/>
            <person name="Muruganantham S."/>
            <person name="Sp S."/>
            <person name="Haryani S."/>
            <person name="Lau K.J.X."/>
            <person name="Naqvi N.I."/>
        </authorList>
    </citation>
    <scope>NUCLEOTIDE SEQUENCE [LARGE SCALE GENOMIC DNA]</scope>
    <source>
        <strain evidence="16">GMP-LS</strain>
    </source>
</reference>
<dbReference type="Gene3D" id="3.40.190.10">
    <property type="entry name" value="Periplasmic binding protein-like II"/>
    <property type="match status" value="2"/>
</dbReference>
<keyword evidence="17" id="KW-1185">Reference proteome</keyword>
<dbReference type="InterPro" id="IPR013115">
    <property type="entry name" value="HisG_C"/>
</dbReference>
<dbReference type="NCBIfam" id="TIGR03455">
    <property type="entry name" value="HisG_C-term"/>
    <property type="match status" value="1"/>
</dbReference>
<comment type="caution">
    <text evidence="16">The sequence shown here is derived from an EMBL/GenBank/DDBJ whole genome shotgun (WGS) entry which is preliminary data.</text>
</comment>
<dbReference type="PANTHER" id="PTHR21403:SF8">
    <property type="entry name" value="ATP PHOSPHORIBOSYLTRANSFERASE"/>
    <property type="match status" value="1"/>
</dbReference>
<dbReference type="InterPro" id="IPR015867">
    <property type="entry name" value="N-reg_PII/ATP_PRibTrfase_C"/>
</dbReference>
<comment type="subcellular location">
    <subcellularLocation>
        <location evidence="2">Cytoplasm</location>
    </subcellularLocation>
</comment>
<evidence type="ECO:0000256" key="10">
    <source>
        <dbReference type="ARBA" id="ARBA00022679"/>
    </source>
</evidence>
<comment type="similarity">
    <text evidence="4">Belongs to the ATP phosphoribosyltransferase family.</text>
</comment>
<evidence type="ECO:0000313" key="17">
    <source>
        <dbReference type="Proteomes" id="UP001305414"/>
    </source>
</evidence>
<dbReference type="PANTHER" id="PTHR21403">
    <property type="entry name" value="ATP PHOSPHORIBOSYLTRANSFERASE ATP-PRTASE"/>
    <property type="match status" value="1"/>
</dbReference>
<accession>A0AAN7U9J2</accession>
<evidence type="ECO:0000256" key="11">
    <source>
        <dbReference type="ARBA" id="ARBA00022741"/>
    </source>
</evidence>
<evidence type="ECO:0000256" key="5">
    <source>
        <dbReference type="ARBA" id="ARBA00011946"/>
    </source>
</evidence>
<comment type="pathway">
    <text evidence="3">Amino-acid biosynthesis; L-histidine biosynthesis; L-histidine from 5-phospho-alpha-D-ribose 1-diphosphate: step 1/9.</text>
</comment>
<keyword evidence="10" id="KW-0808">Transferase</keyword>
<evidence type="ECO:0000256" key="9">
    <source>
        <dbReference type="ARBA" id="ARBA00022676"/>
    </source>
</evidence>
<dbReference type="Gene3D" id="3.30.70.120">
    <property type="match status" value="1"/>
</dbReference>
<evidence type="ECO:0000256" key="1">
    <source>
        <dbReference type="ARBA" id="ARBA00000915"/>
    </source>
</evidence>
<dbReference type="GO" id="GO:0005737">
    <property type="term" value="C:cytoplasm"/>
    <property type="evidence" value="ECO:0007669"/>
    <property type="project" value="UniProtKB-SubCell"/>
</dbReference>
<name>A0AAN7U9J2_9PEZI</name>
<evidence type="ECO:0000256" key="7">
    <source>
        <dbReference type="ARBA" id="ARBA00022490"/>
    </source>
</evidence>
<evidence type="ECO:0000256" key="6">
    <source>
        <dbReference type="ARBA" id="ARBA00020998"/>
    </source>
</evidence>
<dbReference type="InterPro" id="IPR013820">
    <property type="entry name" value="ATP_PRibTrfase_cat"/>
</dbReference>
<dbReference type="InterPro" id="IPR001348">
    <property type="entry name" value="ATP_PRibTrfase_HisG"/>
</dbReference>
<comment type="catalytic activity">
    <reaction evidence="1">
        <text>1-(5-phospho-beta-D-ribosyl)-ATP + diphosphate = 5-phospho-alpha-D-ribose 1-diphosphate + ATP</text>
        <dbReference type="Rhea" id="RHEA:18473"/>
        <dbReference type="ChEBI" id="CHEBI:30616"/>
        <dbReference type="ChEBI" id="CHEBI:33019"/>
        <dbReference type="ChEBI" id="CHEBI:58017"/>
        <dbReference type="ChEBI" id="CHEBI:73183"/>
        <dbReference type="EC" id="2.4.2.17"/>
    </reaction>
</comment>
<evidence type="ECO:0000313" key="16">
    <source>
        <dbReference type="EMBL" id="KAK5628090.1"/>
    </source>
</evidence>
<organism evidence="16 17">
    <name type="scientific">Xylaria bambusicola</name>
    <dbReference type="NCBI Taxonomy" id="326684"/>
    <lineage>
        <taxon>Eukaryota</taxon>
        <taxon>Fungi</taxon>
        <taxon>Dikarya</taxon>
        <taxon>Ascomycota</taxon>
        <taxon>Pezizomycotina</taxon>
        <taxon>Sordariomycetes</taxon>
        <taxon>Xylariomycetidae</taxon>
        <taxon>Xylariales</taxon>
        <taxon>Xylariaceae</taxon>
        <taxon>Xylaria</taxon>
    </lineage>
</organism>
<keyword evidence="11" id="KW-0547">Nucleotide-binding</keyword>
<dbReference type="GO" id="GO:0000105">
    <property type="term" value="P:L-histidine biosynthetic process"/>
    <property type="evidence" value="ECO:0007669"/>
    <property type="project" value="UniProtKB-KW"/>
</dbReference>
<evidence type="ECO:0000256" key="8">
    <source>
        <dbReference type="ARBA" id="ARBA00022605"/>
    </source>
</evidence>
<evidence type="ECO:0000256" key="12">
    <source>
        <dbReference type="ARBA" id="ARBA00022840"/>
    </source>
</evidence>
<dbReference type="GO" id="GO:0000287">
    <property type="term" value="F:magnesium ion binding"/>
    <property type="evidence" value="ECO:0007669"/>
    <property type="project" value="InterPro"/>
</dbReference>
<dbReference type="NCBIfam" id="TIGR00070">
    <property type="entry name" value="hisG"/>
    <property type="match status" value="1"/>
</dbReference>
<dbReference type="FunFam" id="3.40.190.10:FF:000123">
    <property type="entry name" value="HIS1p ATP phosphoribosyltransferase"/>
    <property type="match status" value="1"/>
</dbReference>
<dbReference type="PROSITE" id="PS01316">
    <property type="entry name" value="ATP_P_PHORIBOSYLTR"/>
    <property type="match status" value="1"/>
</dbReference>
<dbReference type="SUPFAM" id="SSF54913">
    <property type="entry name" value="GlnB-like"/>
    <property type="match status" value="1"/>
</dbReference>
<keyword evidence="8" id="KW-0028">Amino-acid biosynthesis</keyword>
<keyword evidence="12" id="KW-0067">ATP-binding</keyword>
<evidence type="ECO:0000256" key="3">
    <source>
        <dbReference type="ARBA" id="ARBA00004667"/>
    </source>
</evidence>
<sequence length="369" mass="40163">MDLICFQQNSNKLTMSLTLTPQTPALKGVFYSPCQRSRYDTAKWLIRATEGRLNQAALNLLEGADIQFRRENRLDIALVKNLPIALIFLPAADIPTFVGEGQVDLGITGLDQVQEHDAGVRALYHARRFSGEITMEQEVAHNGNGSGCETVLELGFGACKLQVQVPQNGAYNSPKDLVGKNIGTSFVHLARKYFANLELEVDSANAQADQTVEPTKKLRTKIIELSGSVEAACALGVADGIVDLVESGETMKAAGLKPIDTVVETSAILIKSRNPSNPELVELIAQRIRGVIAAQKYVLCQYNIQRSTLTEATKIAPGKRAPTVTSLDEEGWVAVSVMVEKKRIAPIMDELSKIGAHDILVLDIKNSRD</sequence>
<gene>
    <name evidence="16" type="ORF">RRF57_003805</name>
</gene>
<evidence type="ECO:0000256" key="13">
    <source>
        <dbReference type="ARBA" id="ARBA00023102"/>
    </source>
</evidence>
<keyword evidence="7" id="KW-0963">Cytoplasm</keyword>
<dbReference type="AlphaFoldDB" id="A0AAN7U9J2"/>
<evidence type="ECO:0000256" key="2">
    <source>
        <dbReference type="ARBA" id="ARBA00004496"/>
    </source>
</evidence>
<protein>
    <recommendedName>
        <fullName evidence="6">ATP phosphoribosyltransferase</fullName>
        <ecNumber evidence="5">2.4.2.17</ecNumber>
    </recommendedName>
</protein>
<feature type="domain" description="Histidine biosynthesis HisG C-terminal" evidence="15">
    <location>
        <begin position="294"/>
        <end position="366"/>
    </location>
</feature>
<dbReference type="InterPro" id="IPR020621">
    <property type="entry name" value="ATP-PRT_HisG_long"/>
</dbReference>
<keyword evidence="9" id="KW-0328">Glycosyltransferase</keyword>